<dbReference type="EMBL" id="CAGS01000387">
    <property type="protein sequence ID" value="CCF85098.1"/>
    <property type="molecule type" value="Genomic_DNA"/>
</dbReference>
<accession>I4EK86</accession>
<evidence type="ECO:0000313" key="2">
    <source>
        <dbReference type="Proteomes" id="UP000004221"/>
    </source>
</evidence>
<comment type="caution">
    <text evidence="1">The sequence shown here is derived from an EMBL/GenBank/DDBJ whole genome shotgun (WGS) entry which is preliminary data.</text>
</comment>
<dbReference type="Proteomes" id="UP000004221">
    <property type="component" value="Unassembled WGS sequence"/>
</dbReference>
<reference evidence="1 2" key="1">
    <citation type="journal article" date="2012" name="ISME J.">
        <title>Nitrification expanded: discovery, physiology and genomics of a nitrite-oxidizing bacterium from the phylum Chloroflexi.</title>
        <authorList>
            <person name="Sorokin D.Y."/>
            <person name="Lucker S."/>
            <person name="Vejmelkova D."/>
            <person name="Kostrikina N.A."/>
            <person name="Kleerebezem R."/>
            <person name="Rijpstra W.I."/>
            <person name="Damste J.S."/>
            <person name="Le Paslier D."/>
            <person name="Muyzer G."/>
            <person name="Wagner M."/>
            <person name="van Loosdrecht M.C."/>
            <person name="Daims H."/>
        </authorList>
    </citation>
    <scope>NUCLEOTIDE SEQUENCE [LARGE SCALE GENOMIC DNA]</scope>
    <source>
        <strain evidence="2">none</strain>
    </source>
</reference>
<organism evidence="1 2">
    <name type="scientific">Nitrolancea hollandica Lb</name>
    <dbReference type="NCBI Taxonomy" id="1129897"/>
    <lineage>
        <taxon>Bacteria</taxon>
        <taxon>Pseudomonadati</taxon>
        <taxon>Thermomicrobiota</taxon>
        <taxon>Thermomicrobia</taxon>
        <taxon>Sphaerobacterales</taxon>
        <taxon>Sphaerobacterineae</taxon>
        <taxon>Sphaerobacteraceae</taxon>
        <taxon>Nitrolancea</taxon>
    </lineage>
</organism>
<proteinExistence type="predicted"/>
<name>I4EK86_9BACT</name>
<protein>
    <submittedName>
        <fullName evidence="1">Uncharacterized protein</fullName>
    </submittedName>
</protein>
<sequence length="226" mass="24237">MLAIAVMIPLVVGCATSPNQEDTAETPPIPAWQGIGMVPVPAGIRQAIEQELIRHDPQRIPSVYRLYGDFSAYAFAVSTPGPATAALDFLTRNGESGDLSWQWALTTTIPSEPRAESDMPPGFNAPLPGGPYVGSVTTGPAGTTSYALYISPDVIIVAGKSDRPAIPAGHQSIRHLDNGRIHIDGQDTSIVVASREKDSSFVAVSGPEPYRDRIIDLIDWDHWALR</sequence>
<evidence type="ECO:0000313" key="1">
    <source>
        <dbReference type="EMBL" id="CCF85098.1"/>
    </source>
</evidence>
<dbReference type="AlphaFoldDB" id="I4EK86"/>
<gene>
    <name evidence="1" type="ORF">NITHO_4470005</name>
</gene>
<keyword evidence="2" id="KW-1185">Reference proteome</keyword>